<gene>
    <name evidence="8" type="ORF">QQX09_06005</name>
</gene>
<proteinExistence type="predicted"/>
<evidence type="ECO:0000256" key="4">
    <source>
        <dbReference type="ARBA" id="ARBA00022989"/>
    </source>
</evidence>
<organism evidence="8 9">
    <name type="scientific">Demequina litoralis</name>
    <dbReference type="NCBI Taxonomy" id="3051660"/>
    <lineage>
        <taxon>Bacteria</taxon>
        <taxon>Bacillati</taxon>
        <taxon>Actinomycetota</taxon>
        <taxon>Actinomycetes</taxon>
        <taxon>Micrococcales</taxon>
        <taxon>Demequinaceae</taxon>
        <taxon>Demequina</taxon>
    </lineage>
</organism>
<evidence type="ECO:0000256" key="3">
    <source>
        <dbReference type="ARBA" id="ARBA00022692"/>
    </source>
</evidence>
<evidence type="ECO:0000313" key="9">
    <source>
        <dbReference type="Proteomes" id="UP001172728"/>
    </source>
</evidence>
<evidence type="ECO:0000256" key="6">
    <source>
        <dbReference type="SAM" id="MobiDB-lite"/>
    </source>
</evidence>
<feature type="transmembrane region" description="Helical" evidence="7">
    <location>
        <begin position="61"/>
        <end position="79"/>
    </location>
</feature>
<feature type="transmembrane region" description="Helical" evidence="7">
    <location>
        <begin position="166"/>
        <end position="185"/>
    </location>
</feature>
<dbReference type="EMBL" id="JAUHPW010000004">
    <property type="protein sequence ID" value="MDN4475409.1"/>
    <property type="molecule type" value="Genomic_DNA"/>
</dbReference>
<dbReference type="PANTHER" id="PTHR30250:SF11">
    <property type="entry name" value="O-ANTIGEN TRANSPORTER-RELATED"/>
    <property type="match status" value="1"/>
</dbReference>
<dbReference type="InterPro" id="IPR050833">
    <property type="entry name" value="Poly_Biosynth_Transport"/>
</dbReference>
<reference evidence="8" key="1">
    <citation type="submission" date="2023-06" db="EMBL/GenBank/DDBJ databases">
        <title>Sysu t00192.</title>
        <authorList>
            <person name="Gao L."/>
            <person name="Fang B.-Z."/>
            <person name="Li W.-J."/>
        </authorList>
    </citation>
    <scope>NUCLEOTIDE SEQUENCE</scope>
    <source>
        <strain evidence="8">SYSU T00192</strain>
    </source>
</reference>
<evidence type="ECO:0000313" key="8">
    <source>
        <dbReference type="EMBL" id="MDN4475409.1"/>
    </source>
</evidence>
<keyword evidence="3 7" id="KW-0812">Transmembrane</keyword>
<feature type="region of interest" description="Disordered" evidence="6">
    <location>
        <begin position="1"/>
        <end position="20"/>
    </location>
</feature>
<keyword evidence="9" id="KW-1185">Reference proteome</keyword>
<sequence>MTSPDRIEPGAPPEPAGEPRKYGRAMHLVRQFGWIGGGRIAAAAVQAAVLVIAARTTDEPTIALIAAAAGLLVFAQAVADLGISTLVLRERAAGADPGFIRACLRGIDVTSSALGVAVAIAAAAWILVAGAHQWWLVVLVLGAAAEKNAEGRMGLAVADGEAHASARVLVIRRVAILVAVALLVLVGMDGAWAYALGTLAGNMLGAALARRDSVRRAAGETTLEAAPRLPEIARHARPYYANSVSTQFRNLDALIVTTLGGPVPGAAYGLTSRLMTPLRILPTSLAQALLPSVAKGNHRSTRRFLSLVGLVVVGSAVVFGIGAATAALWVPWLFGQQYTTAVVPVQIALLGLPLAAAASLLAAALQGRGHPRATAWGALIGSTSCLVFVAIGVLAWEAPGASAGLTLSFALQAAFLLAATLRTKE</sequence>
<evidence type="ECO:0000256" key="2">
    <source>
        <dbReference type="ARBA" id="ARBA00022475"/>
    </source>
</evidence>
<keyword evidence="4 7" id="KW-1133">Transmembrane helix</keyword>
<name>A0ABT8G8D7_9MICO</name>
<evidence type="ECO:0008006" key="10">
    <source>
        <dbReference type="Google" id="ProtNLM"/>
    </source>
</evidence>
<feature type="transmembrane region" description="Helical" evidence="7">
    <location>
        <begin position="32"/>
        <end position="54"/>
    </location>
</feature>
<comment type="subcellular location">
    <subcellularLocation>
        <location evidence="1">Cell membrane</location>
        <topology evidence="1">Multi-pass membrane protein</topology>
    </subcellularLocation>
</comment>
<feature type="transmembrane region" description="Helical" evidence="7">
    <location>
        <begin position="304"/>
        <end position="329"/>
    </location>
</feature>
<feature type="transmembrane region" description="Helical" evidence="7">
    <location>
        <begin position="402"/>
        <end position="421"/>
    </location>
</feature>
<dbReference type="RefSeq" id="WP_301132008.1">
    <property type="nucleotide sequence ID" value="NZ_JAUHPW010000004.1"/>
</dbReference>
<dbReference type="Proteomes" id="UP001172728">
    <property type="component" value="Unassembled WGS sequence"/>
</dbReference>
<protein>
    <recommendedName>
        <fullName evidence="10">Membrane protein involved in the export of O-antigen and teichoic acid</fullName>
    </recommendedName>
</protein>
<feature type="transmembrane region" description="Helical" evidence="7">
    <location>
        <begin position="341"/>
        <end position="363"/>
    </location>
</feature>
<comment type="caution">
    <text evidence="8">The sequence shown here is derived from an EMBL/GenBank/DDBJ whole genome shotgun (WGS) entry which is preliminary data.</text>
</comment>
<evidence type="ECO:0000256" key="7">
    <source>
        <dbReference type="SAM" id="Phobius"/>
    </source>
</evidence>
<accession>A0ABT8G8D7</accession>
<keyword evidence="2" id="KW-1003">Cell membrane</keyword>
<feature type="transmembrane region" description="Helical" evidence="7">
    <location>
        <begin position="375"/>
        <end position="396"/>
    </location>
</feature>
<evidence type="ECO:0000256" key="1">
    <source>
        <dbReference type="ARBA" id="ARBA00004651"/>
    </source>
</evidence>
<feature type="transmembrane region" description="Helical" evidence="7">
    <location>
        <begin position="114"/>
        <end position="145"/>
    </location>
</feature>
<keyword evidence="5 7" id="KW-0472">Membrane</keyword>
<dbReference type="PANTHER" id="PTHR30250">
    <property type="entry name" value="PST FAMILY PREDICTED COLANIC ACID TRANSPORTER"/>
    <property type="match status" value="1"/>
</dbReference>
<evidence type="ECO:0000256" key="5">
    <source>
        <dbReference type="ARBA" id="ARBA00023136"/>
    </source>
</evidence>